<evidence type="ECO:0000313" key="11">
    <source>
        <dbReference type="Proteomes" id="UP000515203"/>
    </source>
</evidence>
<sequence>MALLLTLLLSFIKLGSALSSTPLISIMGYVDGGIELLCQSSVWLSQPIVKWKGPQGHDLSSDSKITANRHGLFDVESFFIVQENSGSISCFIQLPNQSQRIESRIWIRGNNLKELEWRKKQSEAELTQHQKYAVEVTLDPDTAHPQLYISDLKSVIFNEAPQDVPYMEKRFLRKCVVASQGFETGKHYWEVDVGDNESWCLGVCQDNVHRNQYETYSSNNGYWVLELKEGHKYFILDPQRVSIFPRKPLTKVGVFLDCEGRTISFFNVDDKSLIYTLTHQFEGLLRPYIKPPSYIEKNRAPIVICPVTQRPERESISQDKLTSPNTDNENSSPEATIPFLSRNDC</sequence>
<evidence type="ECO:0000256" key="2">
    <source>
        <dbReference type="ARBA" id="ARBA00007591"/>
    </source>
</evidence>
<dbReference type="InterPro" id="IPR006574">
    <property type="entry name" value="PRY"/>
</dbReference>
<name>A0A6P6DC63_OCTDE</name>
<keyword evidence="4 9" id="KW-0732">Signal</keyword>
<reference evidence="12" key="1">
    <citation type="submission" date="2025-08" db="UniProtKB">
        <authorList>
            <consortium name="RefSeq"/>
        </authorList>
    </citation>
    <scope>IDENTIFICATION</scope>
</reference>
<dbReference type="Pfam" id="PF00622">
    <property type="entry name" value="SPRY"/>
    <property type="match status" value="1"/>
</dbReference>
<dbReference type="SUPFAM" id="SSF49899">
    <property type="entry name" value="Concanavalin A-like lectins/glucanases"/>
    <property type="match status" value="1"/>
</dbReference>
<feature type="region of interest" description="Disordered" evidence="8">
    <location>
        <begin position="311"/>
        <end position="345"/>
    </location>
</feature>
<dbReference type="GO" id="GO:0016020">
    <property type="term" value="C:membrane"/>
    <property type="evidence" value="ECO:0007669"/>
    <property type="project" value="UniProtKB-SubCell"/>
</dbReference>
<protein>
    <submittedName>
        <fullName evidence="12">Butyrophilin-like protein 8 isoform X2</fullName>
    </submittedName>
</protein>
<gene>
    <name evidence="12" type="primary">Btnl8</name>
</gene>
<comment type="similarity">
    <text evidence="2">Belongs to the immunoglobulin superfamily. BTN/MOG family.</text>
</comment>
<evidence type="ECO:0000313" key="12">
    <source>
        <dbReference type="RefSeq" id="XP_023557611.1"/>
    </source>
</evidence>
<accession>A0A6P6DC63</accession>
<proteinExistence type="inferred from homology"/>
<evidence type="ECO:0000256" key="5">
    <source>
        <dbReference type="ARBA" id="ARBA00022989"/>
    </source>
</evidence>
<dbReference type="FunFam" id="2.60.120.920:FF:000073">
    <property type="entry name" value="Butyrophilin like 3"/>
    <property type="match status" value="1"/>
</dbReference>
<dbReference type="GeneID" id="111812762"/>
<dbReference type="PANTHER" id="PTHR24103">
    <property type="entry name" value="E3 UBIQUITIN-PROTEIN LIGASE TRIM"/>
    <property type="match status" value="1"/>
</dbReference>
<dbReference type="Gene3D" id="2.60.40.10">
    <property type="entry name" value="Immunoglobulins"/>
    <property type="match status" value="1"/>
</dbReference>
<dbReference type="InterPro" id="IPR003879">
    <property type="entry name" value="Butyrophylin_SPRY"/>
</dbReference>
<dbReference type="InterPro" id="IPR043136">
    <property type="entry name" value="B30.2/SPRY_sf"/>
</dbReference>
<dbReference type="InterPro" id="IPR050143">
    <property type="entry name" value="TRIM/RBCC"/>
</dbReference>
<evidence type="ECO:0000259" key="10">
    <source>
        <dbReference type="PROSITE" id="PS50188"/>
    </source>
</evidence>
<evidence type="ECO:0000256" key="7">
    <source>
        <dbReference type="ARBA" id="ARBA00023319"/>
    </source>
</evidence>
<dbReference type="InterPro" id="IPR013783">
    <property type="entry name" value="Ig-like_fold"/>
</dbReference>
<dbReference type="Pfam" id="PF13765">
    <property type="entry name" value="PRY"/>
    <property type="match status" value="1"/>
</dbReference>
<dbReference type="FunFam" id="2.60.40.10:FF:000088">
    <property type="entry name" value="Butyrophilin subfamily 1 member A1"/>
    <property type="match status" value="1"/>
</dbReference>
<feature type="chain" id="PRO_5028461562" evidence="9">
    <location>
        <begin position="18"/>
        <end position="345"/>
    </location>
</feature>
<dbReference type="InterPro" id="IPR053896">
    <property type="entry name" value="BTN3A2-like_Ig-C"/>
</dbReference>
<comment type="subcellular location">
    <subcellularLocation>
        <location evidence="1">Membrane</location>
        <topology evidence="1">Single-pass type I membrane protein</topology>
    </subcellularLocation>
</comment>
<evidence type="ECO:0000256" key="1">
    <source>
        <dbReference type="ARBA" id="ARBA00004479"/>
    </source>
</evidence>
<evidence type="ECO:0000256" key="3">
    <source>
        <dbReference type="ARBA" id="ARBA00022692"/>
    </source>
</evidence>
<dbReference type="RefSeq" id="XP_023557611.1">
    <property type="nucleotide sequence ID" value="XM_023701843.1"/>
</dbReference>
<keyword evidence="6" id="KW-0472">Membrane</keyword>
<dbReference type="CDD" id="cd13733">
    <property type="entry name" value="SPRY_PRY_C-I_1"/>
    <property type="match status" value="1"/>
</dbReference>
<dbReference type="Gene3D" id="2.60.120.920">
    <property type="match status" value="1"/>
</dbReference>
<dbReference type="SMART" id="SM00449">
    <property type="entry name" value="SPRY"/>
    <property type="match status" value="1"/>
</dbReference>
<dbReference type="InterPro" id="IPR013320">
    <property type="entry name" value="ConA-like_dom_sf"/>
</dbReference>
<feature type="domain" description="B30.2/SPRY" evidence="10">
    <location>
        <begin position="116"/>
        <end position="307"/>
    </location>
</feature>
<keyword evidence="7" id="KW-0393">Immunoglobulin domain</keyword>
<dbReference type="PROSITE" id="PS50188">
    <property type="entry name" value="B302_SPRY"/>
    <property type="match status" value="1"/>
</dbReference>
<feature type="signal peptide" evidence="9">
    <location>
        <begin position="1"/>
        <end position="17"/>
    </location>
</feature>
<keyword evidence="11" id="KW-1185">Reference proteome</keyword>
<evidence type="ECO:0000256" key="9">
    <source>
        <dbReference type="SAM" id="SignalP"/>
    </source>
</evidence>
<dbReference type="PRINTS" id="PR01407">
    <property type="entry name" value="BUTYPHLNCDUF"/>
</dbReference>
<dbReference type="InterPro" id="IPR001870">
    <property type="entry name" value="B30.2/SPRY"/>
</dbReference>
<keyword evidence="5" id="KW-1133">Transmembrane helix</keyword>
<evidence type="ECO:0000256" key="4">
    <source>
        <dbReference type="ARBA" id="ARBA00022729"/>
    </source>
</evidence>
<dbReference type="CTD" id="79908"/>
<dbReference type="InterPro" id="IPR003877">
    <property type="entry name" value="SPRY_dom"/>
</dbReference>
<evidence type="ECO:0000256" key="6">
    <source>
        <dbReference type="ARBA" id="ARBA00023136"/>
    </source>
</evidence>
<dbReference type="SMART" id="SM00589">
    <property type="entry name" value="PRY"/>
    <property type="match status" value="1"/>
</dbReference>
<dbReference type="Proteomes" id="UP000515203">
    <property type="component" value="Unplaced"/>
</dbReference>
<dbReference type="AlphaFoldDB" id="A0A6P6DC63"/>
<dbReference type="Pfam" id="PF22705">
    <property type="entry name" value="C2-set_3"/>
    <property type="match status" value="1"/>
</dbReference>
<feature type="compositionally biased region" description="Polar residues" evidence="8">
    <location>
        <begin position="318"/>
        <end position="334"/>
    </location>
</feature>
<evidence type="ECO:0000256" key="8">
    <source>
        <dbReference type="SAM" id="MobiDB-lite"/>
    </source>
</evidence>
<keyword evidence="3" id="KW-0812">Transmembrane</keyword>
<organism evidence="11 12">
    <name type="scientific">Octodon degus</name>
    <name type="common">Degu</name>
    <name type="synonym">Sciurus degus</name>
    <dbReference type="NCBI Taxonomy" id="10160"/>
    <lineage>
        <taxon>Eukaryota</taxon>
        <taxon>Metazoa</taxon>
        <taxon>Chordata</taxon>
        <taxon>Craniata</taxon>
        <taxon>Vertebrata</taxon>
        <taxon>Euteleostomi</taxon>
        <taxon>Mammalia</taxon>
        <taxon>Eutheria</taxon>
        <taxon>Euarchontoglires</taxon>
        <taxon>Glires</taxon>
        <taxon>Rodentia</taxon>
        <taxon>Hystricomorpha</taxon>
        <taxon>Octodontidae</taxon>
        <taxon>Octodon</taxon>
    </lineage>
</organism>